<keyword evidence="3" id="KW-1185">Reference proteome</keyword>
<dbReference type="CDD" id="cd22343">
    <property type="entry name" value="PDDEXK_lambda_exonuclease-like"/>
    <property type="match status" value="1"/>
</dbReference>
<dbReference type="Proteomes" id="UP000264800">
    <property type="component" value="Unplaced"/>
</dbReference>
<sequence length="345" mass="39880">MVVVKPVQGRLCQGGLRSTLFRGMTGPLPDLSVLRVAEVYSDLDPLEKLLVTTMGMSVEKPLVDSEFGLVQKGSVLSYQQPKRLTRCIELHQHAPPPPSLPLFTHHLSPAECIWVCTEEEHFHLQSLQLSLDVAHKIETSTRAQSYVHEWHMLRQSRITSSRFREVCRVRGHHTAESLAERIIRGTKETAKMRRGSDMEFQAAKEYTHHYNVNYSPCGLVIHPEAPWLGASPDDLVFDPRETPSFGLVEIKCPNVKSYVDCKYLQITDGIFKLKKTHPYYCQVQGQLLITGLMWCDFFVWAEEDLFVQRLDQDMEVQKIIRQKCDHFYFNIYMQKYLSMRRAAHM</sequence>
<dbReference type="InterPro" id="IPR019080">
    <property type="entry name" value="YqaJ_viral_recombinase"/>
</dbReference>
<proteinExistence type="predicted"/>
<dbReference type="PANTHER" id="PTHR46609:SF7">
    <property type="match status" value="1"/>
</dbReference>
<name>A0A3Q3EE35_KRYMA</name>
<dbReference type="InterPro" id="IPR011335">
    <property type="entry name" value="Restrct_endonuc-II-like"/>
</dbReference>
<dbReference type="Gene3D" id="3.90.320.10">
    <property type="match status" value="1"/>
</dbReference>
<evidence type="ECO:0000313" key="2">
    <source>
        <dbReference type="Ensembl" id="ENSKMAP00000000387.1"/>
    </source>
</evidence>
<reference evidence="2" key="1">
    <citation type="submission" date="2025-08" db="UniProtKB">
        <authorList>
            <consortium name="Ensembl"/>
        </authorList>
    </citation>
    <scope>IDENTIFICATION</scope>
</reference>
<dbReference type="AlphaFoldDB" id="A0A3Q3EE35"/>
<feature type="domain" description="YqaJ viral recombinase" evidence="1">
    <location>
        <begin position="149"/>
        <end position="292"/>
    </location>
</feature>
<dbReference type="GeneTree" id="ENSGT00990000204177"/>
<evidence type="ECO:0000313" key="3">
    <source>
        <dbReference type="Proteomes" id="UP000264800"/>
    </source>
</evidence>
<dbReference type="STRING" id="37003.ENSKMAP00000000387"/>
<evidence type="ECO:0000259" key="1">
    <source>
        <dbReference type="Pfam" id="PF09588"/>
    </source>
</evidence>
<dbReference type="SUPFAM" id="SSF52980">
    <property type="entry name" value="Restriction endonuclease-like"/>
    <property type="match status" value="1"/>
</dbReference>
<dbReference type="PANTHER" id="PTHR46609">
    <property type="entry name" value="EXONUCLEASE, PHAGE-TYPE/RECB, C-TERMINAL DOMAIN-CONTAINING PROTEIN"/>
    <property type="match status" value="1"/>
</dbReference>
<accession>A0A3Q3EE35</accession>
<dbReference type="Ensembl" id="ENSKMAT00000000416.1">
    <property type="protein sequence ID" value="ENSKMAP00000000387.1"/>
    <property type="gene ID" value="ENSKMAG00000000349.1"/>
</dbReference>
<organism evidence="2 3">
    <name type="scientific">Kryptolebias marmoratus</name>
    <name type="common">Mangrove killifish</name>
    <name type="synonym">Rivulus marmoratus</name>
    <dbReference type="NCBI Taxonomy" id="37003"/>
    <lineage>
        <taxon>Eukaryota</taxon>
        <taxon>Metazoa</taxon>
        <taxon>Chordata</taxon>
        <taxon>Craniata</taxon>
        <taxon>Vertebrata</taxon>
        <taxon>Euteleostomi</taxon>
        <taxon>Actinopterygii</taxon>
        <taxon>Neopterygii</taxon>
        <taxon>Teleostei</taxon>
        <taxon>Neoteleostei</taxon>
        <taxon>Acanthomorphata</taxon>
        <taxon>Ovalentaria</taxon>
        <taxon>Atherinomorphae</taxon>
        <taxon>Cyprinodontiformes</taxon>
        <taxon>Rivulidae</taxon>
        <taxon>Kryptolebias</taxon>
    </lineage>
</organism>
<dbReference type="GO" id="GO:0006281">
    <property type="term" value="P:DNA repair"/>
    <property type="evidence" value="ECO:0007669"/>
    <property type="project" value="UniProtKB-ARBA"/>
</dbReference>
<protein>
    <recommendedName>
        <fullName evidence="1">YqaJ viral recombinase domain-containing protein</fullName>
    </recommendedName>
</protein>
<reference evidence="2" key="2">
    <citation type="submission" date="2025-09" db="UniProtKB">
        <authorList>
            <consortium name="Ensembl"/>
        </authorList>
    </citation>
    <scope>IDENTIFICATION</scope>
</reference>
<dbReference type="InterPro" id="IPR011604">
    <property type="entry name" value="PDDEXK-like_dom_sf"/>
</dbReference>
<dbReference type="OMA" id="FRIMEAY"/>
<dbReference type="InterPro" id="IPR051703">
    <property type="entry name" value="NF-kappa-B_Signaling_Reg"/>
</dbReference>
<dbReference type="Pfam" id="PF09588">
    <property type="entry name" value="YqaJ"/>
    <property type="match status" value="1"/>
</dbReference>